<organism evidence="2 3">
    <name type="scientific">Discostella pseudostelligera</name>
    <dbReference type="NCBI Taxonomy" id="259834"/>
    <lineage>
        <taxon>Eukaryota</taxon>
        <taxon>Sar</taxon>
        <taxon>Stramenopiles</taxon>
        <taxon>Ochrophyta</taxon>
        <taxon>Bacillariophyta</taxon>
        <taxon>Coscinodiscophyceae</taxon>
        <taxon>Thalassiosirophycidae</taxon>
        <taxon>Stephanodiscales</taxon>
        <taxon>Stephanodiscaceae</taxon>
        <taxon>Discostella</taxon>
    </lineage>
</organism>
<evidence type="ECO:0000259" key="1">
    <source>
        <dbReference type="Pfam" id="PF01857"/>
    </source>
</evidence>
<dbReference type="AlphaFoldDB" id="A0ABD3MGE7"/>
<gene>
    <name evidence="2" type="ORF">ACHAWU_005000</name>
</gene>
<name>A0ABD3MGE7_9STRA</name>
<dbReference type="SUPFAM" id="SSF47954">
    <property type="entry name" value="Cyclin-like"/>
    <property type="match status" value="1"/>
</dbReference>
<dbReference type="CDD" id="cd20548">
    <property type="entry name" value="CYCLIN_RB-like"/>
    <property type="match status" value="1"/>
</dbReference>
<dbReference type="Proteomes" id="UP001530293">
    <property type="component" value="Unassembled WGS sequence"/>
</dbReference>
<keyword evidence="3" id="KW-1185">Reference proteome</keyword>
<dbReference type="EMBL" id="JALLBG020000128">
    <property type="protein sequence ID" value="KAL3763114.1"/>
    <property type="molecule type" value="Genomic_DNA"/>
</dbReference>
<feature type="domain" description="Retinoblastoma-associated protein B-box" evidence="1">
    <location>
        <begin position="314"/>
        <end position="437"/>
    </location>
</feature>
<reference evidence="2 3" key="1">
    <citation type="submission" date="2024-10" db="EMBL/GenBank/DDBJ databases">
        <title>Updated reference genomes for cyclostephanoid diatoms.</title>
        <authorList>
            <person name="Roberts W.R."/>
            <person name="Alverson A.J."/>
        </authorList>
    </citation>
    <scope>NUCLEOTIDE SEQUENCE [LARGE SCALE GENOMIC DNA]</scope>
    <source>
        <strain evidence="2 3">AJA232-27</strain>
    </source>
</reference>
<protein>
    <recommendedName>
        <fullName evidence="1">Retinoblastoma-associated protein B-box domain-containing protein</fullName>
    </recommendedName>
</protein>
<dbReference type="PANTHER" id="PTHR13742:SF17">
    <property type="entry name" value="RE32990P-RELATED"/>
    <property type="match status" value="1"/>
</dbReference>
<dbReference type="InterPro" id="IPR002719">
    <property type="entry name" value="RB_B"/>
</dbReference>
<dbReference type="Gene3D" id="1.10.472.10">
    <property type="entry name" value="Cyclin-like"/>
    <property type="match status" value="1"/>
</dbReference>
<dbReference type="Pfam" id="PF01857">
    <property type="entry name" value="RB_B"/>
    <property type="match status" value="1"/>
</dbReference>
<evidence type="ECO:0000313" key="3">
    <source>
        <dbReference type="Proteomes" id="UP001530293"/>
    </source>
</evidence>
<comment type="caution">
    <text evidence="2">The sequence shown here is derived from an EMBL/GenBank/DDBJ whole genome shotgun (WGS) entry which is preliminary data.</text>
</comment>
<evidence type="ECO:0000313" key="2">
    <source>
        <dbReference type="EMBL" id="KAL3763114.1"/>
    </source>
</evidence>
<sequence>MHDLFHLCLSERKLLAQFESNPSSSQAQMEDLYKVKALIFGNPSARPTFRHALHIRGGRNPPTTEAERNDLNEWTSTIFDFVSTTSKIKPSPWLMEQFASACDFRCNGSNDESDKLGVWDGLILPVLNYFMRVWARCPDASQISDEEYIVRNDDTTPGAVLQLYYFALESIIRAKPSMVHKPRFHSSLFSLCYYCLQLAKNPGTQIFVIEDIGECPAEFYKLLGLLIGGLESNGGSVEMNRALAMPSYVKQDLRRLQEMILSMVWMKSNNNFESSFLGIVIRLRKNPAAWRLTCPIDDCEGNGTKEHSREQTVVNFLLRNLVDVIKHRVSTLCHLLELHLPYMAVKTLEIFKRVLCDRTELFFDRHPDQIMLCCMYATVGNHVTFQKIADAYTEMNRDVHGLEISYTILHRIKNCGHDNQYGDIITLYNDVFLPSVKRLRRYFRRE</sequence>
<dbReference type="InterPro" id="IPR036915">
    <property type="entry name" value="Cyclin-like_sf"/>
</dbReference>
<dbReference type="PANTHER" id="PTHR13742">
    <property type="entry name" value="RETINOBLASTOMA-ASSOCIATED PROTEIN RB -RELATED"/>
    <property type="match status" value="1"/>
</dbReference>
<proteinExistence type="predicted"/>
<accession>A0ABD3MGE7</accession>
<dbReference type="InterPro" id="IPR028309">
    <property type="entry name" value="RB_fam"/>
</dbReference>